<dbReference type="RefSeq" id="WP_091273498.1">
    <property type="nucleotide sequence ID" value="NZ_FNDK01000010.1"/>
</dbReference>
<accession>A0A1G8EX55</accession>
<name>A0A1G8EX55_9BACI</name>
<feature type="transmembrane region" description="Helical" evidence="1">
    <location>
        <begin position="18"/>
        <end position="36"/>
    </location>
</feature>
<proteinExistence type="predicted"/>
<dbReference type="EMBL" id="FNDK01000010">
    <property type="protein sequence ID" value="SDH74445.1"/>
    <property type="molecule type" value="Genomic_DNA"/>
</dbReference>
<feature type="transmembrane region" description="Helical" evidence="1">
    <location>
        <begin position="48"/>
        <end position="68"/>
    </location>
</feature>
<feature type="transmembrane region" description="Helical" evidence="1">
    <location>
        <begin position="95"/>
        <end position="118"/>
    </location>
</feature>
<keyword evidence="3" id="KW-1185">Reference proteome</keyword>
<dbReference type="AlphaFoldDB" id="A0A1G8EX55"/>
<gene>
    <name evidence="2" type="ORF">SAMN05192534_110105</name>
</gene>
<evidence type="ECO:0000313" key="2">
    <source>
        <dbReference type="EMBL" id="SDH74445.1"/>
    </source>
</evidence>
<feature type="transmembrane region" description="Helical" evidence="1">
    <location>
        <begin position="138"/>
        <end position="164"/>
    </location>
</feature>
<dbReference type="Proteomes" id="UP000199163">
    <property type="component" value="Unassembled WGS sequence"/>
</dbReference>
<organism evidence="2 3">
    <name type="scientific">Alteribacillus persepolensis</name>
    <dbReference type="NCBI Taxonomy" id="568899"/>
    <lineage>
        <taxon>Bacteria</taxon>
        <taxon>Bacillati</taxon>
        <taxon>Bacillota</taxon>
        <taxon>Bacilli</taxon>
        <taxon>Bacillales</taxon>
        <taxon>Bacillaceae</taxon>
        <taxon>Alteribacillus</taxon>
    </lineage>
</organism>
<keyword evidence="1" id="KW-0472">Membrane</keyword>
<dbReference type="OrthoDB" id="1786466at2"/>
<dbReference type="STRING" id="568899.SAMN05192534_110105"/>
<feature type="transmembrane region" description="Helical" evidence="1">
    <location>
        <begin position="225"/>
        <end position="248"/>
    </location>
</feature>
<evidence type="ECO:0000256" key="1">
    <source>
        <dbReference type="SAM" id="Phobius"/>
    </source>
</evidence>
<reference evidence="2 3" key="1">
    <citation type="submission" date="2016-10" db="EMBL/GenBank/DDBJ databases">
        <authorList>
            <person name="de Groot N.N."/>
        </authorList>
    </citation>
    <scope>NUCLEOTIDE SEQUENCE [LARGE SCALE GENOMIC DNA]</scope>
    <source>
        <strain evidence="2 3">DSM 21632</strain>
    </source>
</reference>
<protein>
    <recommendedName>
        <fullName evidence="4">ABC-2 type transport system permease protein</fullName>
    </recommendedName>
</protein>
<feature type="transmembrane region" description="Helical" evidence="1">
    <location>
        <begin position="171"/>
        <end position="188"/>
    </location>
</feature>
<keyword evidence="1" id="KW-0812">Transmembrane</keyword>
<keyword evidence="1" id="KW-1133">Transmembrane helix</keyword>
<sequence>MNSWSALIKKEFKLTKDIFFVGIALIFLVWGGTFLIEQAADASQGVMLAGMTAGVFMHFLYVPVYLFISMQKEMSTLPLWLHNPQPMYRLVSAKVASGVLCMIVSLLVNGVIVLFLIGTTAPLVEWPSVWETTLFSGIGGTMLITYSLYLSLYILLFFAIYLVIRNIFNKWTWLVMVVLFLGVNWIIGKVSDSSIYAFLTQWGEFTITFQTGVLSQMGDMFPAHFYAGTAVFHVVVMVLVFTISTLLIDRKAEV</sequence>
<evidence type="ECO:0008006" key="4">
    <source>
        <dbReference type="Google" id="ProtNLM"/>
    </source>
</evidence>
<evidence type="ECO:0000313" key="3">
    <source>
        <dbReference type="Proteomes" id="UP000199163"/>
    </source>
</evidence>